<reference evidence="1" key="1">
    <citation type="journal article" date="2018" name="Genome Biol.">
        <title>SKESA: strategic k-mer extension for scrupulous assemblies.</title>
        <authorList>
            <person name="Souvorov A."/>
            <person name="Agarwala R."/>
            <person name="Lipman D.J."/>
        </authorList>
    </citation>
    <scope>NUCLEOTIDE SEQUENCE</scope>
    <source>
        <strain evidence="1">Salmonella enterica</strain>
    </source>
</reference>
<keyword evidence="1" id="KW-0808">Transferase</keyword>
<dbReference type="GO" id="GO:0016740">
    <property type="term" value="F:transferase activity"/>
    <property type="evidence" value="ECO:0007669"/>
    <property type="project" value="UniProtKB-KW"/>
</dbReference>
<dbReference type="Gene3D" id="3.30.460.10">
    <property type="entry name" value="Beta Polymerase, domain 2"/>
    <property type="match status" value="1"/>
</dbReference>
<organism evidence="1">
    <name type="scientific">Salmonella enterica I</name>
    <dbReference type="NCBI Taxonomy" id="59201"/>
    <lineage>
        <taxon>Bacteria</taxon>
        <taxon>Pseudomonadati</taxon>
        <taxon>Pseudomonadota</taxon>
        <taxon>Gammaproteobacteria</taxon>
        <taxon>Enterobacterales</taxon>
        <taxon>Enterobacteriaceae</taxon>
        <taxon>Salmonella</taxon>
    </lineage>
</organism>
<dbReference type="EMBL" id="DAAFUI010000201">
    <property type="protein sequence ID" value="HAB1527509.1"/>
    <property type="molecule type" value="Genomic_DNA"/>
</dbReference>
<name>A0A6X7Q8F9_SALET</name>
<accession>A0A6X7Q8F9</accession>
<proteinExistence type="predicted"/>
<protein>
    <submittedName>
        <fullName evidence="1">Lincosamide nucleotidyltransferase Lnu(B)</fullName>
    </submittedName>
</protein>
<gene>
    <name evidence="1" type="ORF">GB407_23800</name>
</gene>
<sequence>MLKQKELMARVKELVQSDERISACMMYGSFTKGE</sequence>
<evidence type="ECO:0000313" key="1">
    <source>
        <dbReference type="EMBL" id="HAB1527509.1"/>
    </source>
</evidence>
<reference evidence="1" key="2">
    <citation type="submission" date="2019-10" db="EMBL/GenBank/DDBJ databases">
        <authorList>
            <consortium name="NCBI Pathogen Detection Project"/>
        </authorList>
    </citation>
    <scope>NUCLEOTIDE SEQUENCE</scope>
    <source>
        <strain evidence="1">Salmonella enterica</strain>
    </source>
</reference>
<feature type="non-terminal residue" evidence="1">
    <location>
        <position position="34"/>
    </location>
</feature>
<dbReference type="AlphaFoldDB" id="A0A6X7Q8F9"/>
<dbReference type="InterPro" id="IPR043519">
    <property type="entry name" value="NT_sf"/>
</dbReference>
<comment type="caution">
    <text evidence="1">The sequence shown here is derived from an EMBL/GenBank/DDBJ whole genome shotgun (WGS) entry which is preliminary data.</text>
</comment>
<dbReference type="SUPFAM" id="SSF81301">
    <property type="entry name" value="Nucleotidyltransferase"/>
    <property type="match status" value="1"/>
</dbReference>